<dbReference type="PANTHER" id="PTHR12830:SF9">
    <property type="entry name" value="ANAPHASE-PROMOTING COMPLEX SUBUNIT 5"/>
    <property type="match status" value="1"/>
</dbReference>
<dbReference type="GO" id="GO:0045842">
    <property type="term" value="P:positive regulation of mitotic metaphase/anaphase transition"/>
    <property type="evidence" value="ECO:0007669"/>
    <property type="project" value="TreeGrafter"/>
</dbReference>
<keyword evidence="5" id="KW-0833">Ubl conjugation pathway</keyword>
<dbReference type="PROSITE" id="PS50005">
    <property type="entry name" value="TPR"/>
    <property type="match status" value="1"/>
</dbReference>
<comment type="function">
    <text evidence="8">Component of the anaphase promoting complex/cyclosome (APC/C), a cell cycle-regulated E3 ubiquitin ligase that controls progression through mitosis and the G1 phase of the cell cycle. The APC/C complex acts by mediating ubiquitination and subsequent degradation of target proteins: it mainly mediates the formation of 'Lys-11'-linked polyubiquitin chains and, to a lower extent, the formation of 'Lys-48'- and 'Lys-63'-linked polyubiquitin chains. The APC/C complex catalyzes assembly of branched 'Lys-11'-/'Lys-48'-linked branched ubiquitin chains on target proteins.</text>
</comment>
<evidence type="ECO:0000313" key="11">
    <source>
        <dbReference type="EMBL" id="KAJ8656619.1"/>
    </source>
</evidence>
<dbReference type="GO" id="GO:0070979">
    <property type="term" value="P:protein K11-linked ubiquitination"/>
    <property type="evidence" value="ECO:0007669"/>
    <property type="project" value="TreeGrafter"/>
</dbReference>
<dbReference type="RefSeq" id="XP_058341532.1">
    <property type="nucleotide sequence ID" value="XM_058487710.1"/>
</dbReference>
<dbReference type="InterPro" id="IPR019734">
    <property type="entry name" value="TPR_rpt"/>
</dbReference>
<dbReference type="SUPFAM" id="SSF48452">
    <property type="entry name" value="TPR-like"/>
    <property type="match status" value="2"/>
</dbReference>
<dbReference type="InterPro" id="IPR026000">
    <property type="entry name" value="Apc5_dom"/>
</dbReference>
<dbReference type="GO" id="GO:0031145">
    <property type="term" value="P:anaphase-promoting complex-dependent catabolic process"/>
    <property type="evidence" value="ECO:0007669"/>
    <property type="project" value="TreeGrafter"/>
</dbReference>
<evidence type="ECO:0000256" key="4">
    <source>
        <dbReference type="ARBA" id="ARBA00022776"/>
    </source>
</evidence>
<dbReference type="Pfam" id="PF12862">
    <property type="entry name" value="ANAPC5"/>
    <property type="match status" value="2"/>
</dbReference>
<dbReference type="GeneID" id="83215104"/>
<reference evidence="11 12" key="1">
    <citation type="submission" date="2023-03" db="EMBL/GenBank/DDBJ databases">
        <title>Genome sequence of Lichtheimia ornata CBS 291.66.</title>
        <authorList>
            <person name="Mohabir J.T."/>
            <person name="Shea T.P."/>
            <person name="Kurbessoian T."/>
            <person name="Berby B."/>
            <person name="Fontaine J."/>
            <person name="Livny J."/>
            <person name="Gnirke A."/>
            <person name="Stajich J.E."/>
            <person name="Cuomo C.A."/>
        </authorList>
    </citation>
    <scope>NUCLEOTIDE SEQUENCE [LARGE SCALE GENOMIC DNA]</scope>
    <source>
        <strain evidence="11">CBS 291.66</strain>
    </source>
</reference>
<dbReference type="AlphaFoldDB" id="A0AAD7UZQ8"/>
<dbReference type="InterPro" id="IPR037679">
    <property type="entry name" value="Apc5"/>
</dbReference>
<dbReference type="GO" id="GO:0005680">
    <property type="term" value="C:anaphase-promoting complex"/>
    <property type="evidence" value="ECO:0007669"/>
    <property type="project" value="InterPro"/>
</dbReference>
<evidence type="ECO:0000256" key="8">
    <source>
        <dbReference type="ARBA" id="ARBA00045696"/>
    </source>
</evidence>
<evidence type="ECO:0000256" key="5">
    <source>
        <dbReference type="ARBA" id="ARBA00022786"/>
    </source>
</evidence>
<evidence type="ECO:0000256" key="7">
    <source>
        <dbReference type="ARBA" id="ARBA00031069"/>
    </source>
</evidence>
<comment type="caution">
    <text evidence="11">The sequence shown here is derived from an EMBL/GenBank/DDBJ whole genome shotgun (WGS) entry which is preliminary data.</text>
</comment>
<feature type="repeat" description="TPR" evidence="9">
    <location>
        <begin position="286"/>
        <end position="319"/>
    </location>
</feature>
<sequence length="701" mass="81043">MLPQRSIIRTRYLTPFKILILILIDHFSRNLIPFETGPKLISLLLDYIQTCDTRQDPSPVEIVNDFKGITESGNSQEWLEPLQTSIKEMNNPDKLFQFMYSLIDTLEEKEQIVRSWEPEAMIMDKSSILGFFVRRCRLEFLNASILQRNELFTVFQQYAMTATGINTNDIMDIDTMDNTFKRPYITHKTSKQKHETNGGWWISEHYVDKFLTTEAERIEQTRTCDISPQALDKYLNFLQTYAPDLGKIHQVRFVNYIRTSEYEGAVANLHRFFDYCLLYRETPMYHYALLNLGILEAKFGHVRRAAAAFEEALNVARENQDDNCLDEVVSWNLHMKSIGSTLLQNFKHRVSTDQNGPNAIYLESMTKLTYARDMIRRGDSPISVFEMVNKSAVQSSIGNVKYTARTSYLFKSCIWDIYGFRALSEAYLDAAKTTEEGTKEDTEELYLLAARMRASMGEFDNALEILEEYGNTYPDQSRMSLVWKQLQCQIRHQKQRQCEFIGEQLPETQDQQDLWRFTHPSMPEDHIAALHELALAHARRDCPEQYGVILDQCYASVQRTDNLPQIITLSIEKGRYHMEKQDYQGAQEWLIQALNTAKRIRDIPQYCAATIQLCEACFMADRSTAPNIMSMLDTIMPKVLTLRSLQLQSDLFLVYGVALRWCSGGDEQTADTASNNYIEKATAGYKQLGIDVNDKNILSLI</sequence>
<keyword evidence="6" id="KW-0131">Cell cycle</keyword>
<evidence type="ECO:0000259" key="10">
    <source>
        <dbReference type="Pfam" id="PF12862"/>
    </source>
</evidence>
<evidence type="ECO:0000313" key="12">
    <source>
        <dbReference type="Proteomes" id="UP001234581"/>
    </source>
</evidence>
<organism evidence="11 12">
    <name type="scientific">Lichtheimia ornata</name>
    <dbReference type="NCBI Taxonomy" id="688661"/>
    <lineage>
        <taxon>Eukaryota</taxon>
        <taxon>Fungi</taxon>
        <taxon>Fungi incertae sedis</taxon>
        <taxon>Mucoromycota</taxon>
        <taxon>Mucoromycotina</taxon>
        <taxon>Mucoromycetes</taxon>
        <taxon>Mucorales</taxon>
        <taxon>Lichtheimiaceae</taxon>
        <taxon>Lichtheimia</taxon>
    </lineage>
</organism>
<name>A0AAD7UZQ8_9FUNG</name>
<keyword evidence="3" id="KW-0132">Cell division</keyword>
<proteinExistence type="inferred from homology"/>
<feature type="domain" description="Anaphase-promoting complex subunit 5" evidence="10">
    <location>
        <begin position="577"/>
        <end position="613"/>
    </location>
</feature>
<comment type="similarity">
    <text evidence="1">Belongs to the APC5 family.</text>
</comment>
<evidence type="ECO:0000256" key="3">
    <source>
        <dbReference type="ARBA" id="ARBA00022618"/>
    </source>
</evidence>
<keyword evidence="9" id="KW-0802">TPR repeat</keyword>
<dbReference type="Proteomes" id="UP001234581">
    <property type="component" value="Unassembled WGS sequence"/>
</dbReference>
<accession>A0AAD7UZQ8</accession>
<dbReference type="InterPro" id="IPR011990">
    <property type="entry name" value="TPR-like_helical_dom_sf"/>
</dbReference>
<evidence type="ECO:0000256" key="1">
    <source>
        <dbReference type="ARBA" id="ARBA00007450"/>
    </source>
</evidence>
<dbReference type="GO" id="GO:0051301">
    <property type="term" value="P:cell division"/>
    <property type="evidence" value="ECO:0007669"/>
    <property type="project" value="UniProtKB-KW"/>
</dbReference>
<keyword evidence="12" id="KW-1185">Reference proteome</keyword>
<keyword evidence="4" id="KW-0498">Mitosis</keyword>
<evidence type="ECO:0000256" key="6">
    <source>
        <dbReference type="ARBA" id="ARBA00023306"/>
    </source>
</evidence>
<dbReference type="EMBL" id="JARTCD010000038">
    <property type="protein sequence ID" value="KAJ8656619.1"/>
    <property type="molecule type" value="Genomic_DNA"/>
</dbReference>
<feature type="domain" description="Anaphase-promoting complex subunit 5" evidence="10">
    <location>
        <begin position="249"/>
        <end position="336"/>
    </location>
</feature>
<dbReference type="PANTHER" id="PTHR12830">
    <property type="entry name" value="ANAPHASE-PROMOTING COMPLEX SUBUNIT 5"/>
    <property type="match status" value="1"/>
</dbReference>
<evidence type="ECO:0000256" key="9">
    <source>
        <dbReference type="PROSITE-ProRule" id="PRU00339"/>
    </source>
</evidence>
<evidence type="ECO:0000256" key="2">
    <source>
        <dbReference type="ARBA" id="ARBA00016066"/>
    </source>
</evidence>
<protein>
    <recommendedName>
        <fullName evidence="2">Anaphase-promoting complex subunit 5</fullName>
    </recommendedName>
    <alternativeName>
        <fullName evidence="7">Cyclosome subunit 5</fullName>
    </alternativeName>
</protein>
<gene>
    <name evidence="11" type="ORF">O0I10_007696</name>
</gene>
<dbReference type="Gene3D" id="1.25.40.10">
    <property type="entry name" value="Tetratricopeptide repeat domain"/>
    <property type="match status" value="1"/>
</dbReference>